<feature type="compositionally biased region" description="Acidic residues" evidence="10">
    <location>
        <begin position="375"/>
        <end position="388"/>
    </location>
</feature>
<feature type="coiled-coil region" evidence="9">
    <location>
        <begin position="175"/>
        <end position="223"/>
    </location>
</feature>
<keyword evidence="5" id="KW-0282">Flagellum</keyword>
<dbReference type="EMBL" id="MLAK01000800">
    <property type="protein sequence ID" value="OHT04240.1"/>
    <property type="molecule type" value="Genomic_DNA"/>
</dbReference>
<reference evidence="11" key="1">
    <citation type="submission" date="2016-10" db="EMBL/GenBank/DDBJ databases">
        <authorList>
            <person name="Benchimol M."/>
            <person name="Almeida L.G."/>
            <person name="Vasconcelos A.T."/>
            <person name="Perreira-Neves A."/>
            <person name="Rosa I.A."/>
            <person name="Tasca T."/>
            <person name="Bogo M.R."/>
            <person name="de Souza W."/>
        </authorList>
    </citation>
    <scope>NUCLEOTIDE SEQUENCE [LARGE SCALE GENOMIC DNA]</scope>
    <source>
        <strain evidence="11">K</strain>
    </source>
</reference>
<dbReference type="GeneID" id="94840784"/>
<dbReference type="Pfam" id="PF06098">
    <property type="entry name" value="Radial_spoke_3"/>
    <property type="match status" value="1"/>
</dbReference>
<keyword evidence="8" id="KW-0966">Cell projection</keyword>
<keyword evidence="4" id="KW-0597">Phosphoprotein</keyword>
<name>A0A1J4K0H4_9EUKA</name>
<feature type="region of interest" description="Disordered" evidence="10">
    <location>
        <begin position="337"/>
        <end position="388"/>
    </location>
</feature>
<evidence type="ECO:0000256" key="7">
    <source>
        <dbReference type="ARBA" id="ARBA00023212"/>
    </source>
</evidence>
<keyword evidence="3" id="KW-0963">Cytoplasm</keyword>
<keyword evidence="9" id="KW-0175">Coiled coil</keyword>
<protein>
    <submittedName>
        <fullName evidence="11">RRadial spoke protein</fullName>
    </submittedName>
</protein>
<dbReference type="PANTHER" id="PTHR21648:SF0">
    <property type="entry name" value="RADIAL SPOKE HEAD PROTEIN 3 HOMOLOG"/>
    <property type="match status" value="1"/>
</dbReference>
<evidence type="ECO:0000256" key="2">
    <source>
        <dbReference type="ARBA" id="ARBA00006737"/>
    </source>
</evidence>
<proteinExistence type="inferred from homology"/>
<dbReference type="PANTHER" id="PTHR21648">
    <property type="entry name" value="FLAGELLAR RADIAL SPOKE PROTEIN 3"/>
    <property type="match status" value="1"/>
</dbReference>
<evidence type="ECO:0000313" key="12">
    <source>
        <dbReference type="Proteomes" id="UP000179807"/>
    </source>
</evidence>
<comment type="subcellular location">
    <subcellularLocation>
        <location evidence="1">Cytoplasm</location>
        <location evidence="1">Cytoskeleton</location>
        <location evidence="1">Flagellum axoneme</location>
    </subcellularLocation>
</comment>
<dbReference type="VEuPathDB" id="TrichDB:TRFO_28283"/>
<evidence type="ECO:0000256" key="9">
    <source>
        <dbReference type="SAM" id="Coils"/>
    </source>
</evidence>
<sequence>MTNTFAFQAGARPVFAQTKFKEETDGDRIAYHITVDPRVARGSVYSHHKPPTDTVQPIHYRPRRIPQPKEEKYEQYEEEELDEKVSEPTLYEINDRPIEEDLATANETYIERPPTPHFVPDEPGIDVATQVGENDLFNFDLEVRPMIKVIVQHTLLRALAEVHEEVEVENISKHRDRYEFERNVILAELQRLEAKEQRRFEEDKRRREQREKVQKEISELNQDLAARGFAEFYATDVVLNAMDLLEERGLFYDEVEREVSESFLPWLSQELAGALAVKDTVVEIKKKTIMKVDEIKRHARRDMKIEAIKQKKTGQIKEDDVLRRMLIEDRASTNIRQTMKEYHERKAREEEERLHREEEEAAEKERQAENRVPLGEDDEENETESSEA</sequence>
<evidence type="ECO:0000256" key="3">
    <source>
        <dbReference type="ARBA" id="ARBA00022490"/>
    </source>
</evidence>
<gene>
    <name evidence="11" type="ORF">TRFO_28283</name>
</gene>
<comment type="caution">
    <text evidence="11">The sequence shown here is derived from an EMBL/GenBank/DDBJ whole genome shotgun (WGS) entry which is preliminary data.</text>
</comment>
<evidence type="ECO:0000256" key="8">
    <source>
        <dbReference type="ARBA" id="ARBA00023273"/>
    </source>
</evidence>
<evidence type="ECO:0000256" key="6">
    <source>
        <dbReference type="ARBA" id="ARBA00023069"/>
    </source>
</evidence>
<keyword evidence="12" id="KW-1185">Reference proteome</keyword>
<dbReference type="OrthoDB" id="313308at2759"/>
<accession>A0A1J4K0H4</accession>
<comment type="similarity">
    <text evidence="2">Belongs to the flagellar radial spoke RSP3 family.</text>
</comment>
<organism evidence="11 12">
    <name type="scientific">Tritrichomonas foetus</name>
    <dbReference type="NCBI Taxonomy" id="1144522"/>
    <lineage>
        <taxon>Eukaryota</taxon>
        <taxon>Metamonada</taxon>
        <taxon>Parabasalia</taxon>
        <taxon>Tritrichomonadida</taxon>
        <taxon>Tritrichomonadidae</taxon>
        <taxon>Tritrichomonas</taxon>
    </lineage>
</organism>
<evidence type="ECO:0000313" key="11">
    <source>
        <dbReference type="EMBL" id="OHT04240.1"/>
    </source>
</evidence>
<evidence type="ECO:0000256" key="1">
    <source>
        <dbReference type="ARBA" id="ARBA00004611"/>
    </source>
</evidence>
<dbReference type="GO" id="GO:0005929">
    <property type="term" value="C:cilium"/>
    <property type="evidence" value="ECO:0007669"/>
    <property type="project" value="TreeGrafter"/>
</dbReference>
<keyword evidence="7" id="KW-0206">Cytoskeleton</keyword>
<dbReference type="InterPro" id="IPR009290">
    <property type="entry name" value="Radial_spoke_3"/>
</dbReference>
<feature type="compositionally biased region" description="Basic and acidic residues" evidence="10">
    <location>
        <begin position="338"/>
        <end position="369"/>
    </location>
</feature>
<keyword evidence="6" id="KW-0969">Cilium</keyword>
<dbReference type="AlphaFoldDB" id="A0A1J4K0H4"/>
<dbReference type="RefSeq" id="XP_068357376.1">
    <property type="nucleotide sequence ID" value="XM_068506080.1"/>
</dbReference>
<dbReference type="Proteomes" id="UP000179807">
    <property type="component" value="Unassembled WGS sequence"/>
</dbReference>
<evidence type="ECO:0000256" key="4">
    <source>
        <dbReference type="ARBA" id="ARBA00022553"/>
    </source>
</evidence>
<evidence type="ECO:0000256" key="10">
    <source>
        <dbReference type="SAM" id="MobiDB-lite"/>
    </source>
</evidence>
<evidence type="ECO:0000256" key="5">
    <source>
        <dbReference type="ARBA" id="ARBA00022846"/>
    </source>
</evidence>